<name>A0ABW2PWI4_9BACL</name>
<dbReference type="GO" id="GO:0016757">
    <property type="term" value="F:glycosyltransferase activity"/>
    <property type="evidence" value="ECO:0007669"/>
    <property type="project" value="UniProtKB-KW"/>
</dbReference>
<keyword evidence="2 9" id="KW-0328">Glycosyltransferase</keyword>
<keyword evidence="4 7" id="KW-0812">Transmembrane</keyword>
<dbReference type="EMBL" id="JBHTCO010000004">
    <property type="protein sequence ID" value="MFC7392055.1"/>
    <property type="molecule type" value="Genomic_DNA"/>
</dbReference>
<dbReference type="Pfam" id="PF00535">
    <property type="entry name" value="Glycos_transf_2"/>
    <property type="match status" value="1"/>
</dbReference>
<dbReference type="Proteomes" id="UP001596505">
    <property type="component" value="Unassembled WGS sequence"/>
</dbReference>
<keyword evidence="10" id="KW-1185">Reference proteome</keyword>
<evidence type="ECO:0000256" key="3">
    <source>
        <dbReference type="ARBA" id="ARBA00022679"/>
    </source>
</evidence>
<evidence type="ECO:0000256" key="4">
    <source>
        <dbReference type="ARBA" id="ARBA00022692"/>
    </source>
</evidence>
<evidence type="ECO:0000313" key="9">
    <source>
        <dbReference type="EMBL" id="MFC7392055.1"/>
    </source>
</evidence>
<proteinExistence type="predicted"/>
<dbReference type="InterPro" id="IPR029044">
    <property type="entry name" value="Nucleotide-diphossugar_trans"/>
</dbReference>
<evidence type="ECO:0000256" key="2">
    <source>
        <dbReference type="ARBA" id="ARBA00022676"/>
    </source>
</evidence>
<feature type="domain" description="Glycosyltransferase 2-like" evidence="8">
    <location>
        <begin position="7"/>
        <end position="177"/>
    </location>
</feature>
<keyword evidence="5 7" id="KW-1133">Transmembrane helix</keyword>
<reference evidence="10" key="1">
    <citation type="journal article" date="2019" name="Int. J. Syst. Evol. Microbiol.">
        <title>The Global Catalogue of Microorganisms (GCM) 10K type strain sequencing project: providing services to taxonomists for standard genome sequencing and annotation.</title>
        <authorList>
            <consortium name="The Broad Institute Genomics Platform"/>
            <consortium name="The Broad Institute Genome Sequencing Center for Infectious Disease"/>
            <person name="Wu L."/>
            <person name="Ma J."/>
        </authorList>
    </citation>
    <scope>NUCLEOTIDE SEQUENCE [LARGE SCALE GENOMIC DNA]</scope>
    <source>
        <strain evidence="10">CGMCC 1.16305</strain>
    </source>
</reference>
<protein>
    <submittedName>
        <fullName evidence="9">Glycosyltransferase family 2 protein</fullName>
        <ecNumber evidence="9">2.4.-.-</ecNumber>
    </submittedName>
</protein>
<comment type="caution">
    <text evidence="9">The sequence shown here is derived from an EMBL/GenBank/DDBJ whole genome shotgun (WGS) entry which is preliminary data.</text>
</comment>
<dbReference type="PANTHER" id="PTHR48090:SF1">
    <property type="entry name" value="PROPHAGE BACTOPRENOL GLUCOSYL TRANSFERASE HOMOLOG"/>
    <property type="match status" value="1"/>
</dbReference>
<evidence type="ECO:0000256" key="1">
    <source>
        <dbReference type="ARBA" id="ARBA00004141"/>
    </source>
</evidence>
<dbReference type="InterPro" id="IPR050256">
    <property type="entry name" value="Glycosyltransferase_2"/>
</dbReference>
<accession>A0ABW2PWI4</accession>
<keyword evidence="3 9" id="KW-0808">Transferase</keyword>
<organism evidence="9 10">
    <name type="scientific">Scopulibacillus cellulosilyticus</name>
    <dbReference type="NCBI Taxonomy" id="2665665"/>
    <lineage>
        <taxon>Bacteria</taxon>
        <taxon>Bacillati</taxon>
        <taxon>Bacillota</taxon>
        <taxon>Bacilli</taxon>
        <taxon>Bacillales</taxon>
        <taxon>Sporolactobacillaceae</taxon>
        <taxon>Scopulibacillus</taxon>
    </lineage>
</organism>
<dbReference type="CDD" id="cd04187">
    <property type="entry name" value="DPM1_like_bac"/>
    <property type="match status" value="1"/>
</dbReference>
<evidence type="ECO:0000256" key="6">
    <source>
        <dbReference type="ARBA" id="ARBA00023136"/>
    </source>
</evidence>
<evidence type="ECO:0000259" key="8">
    <source>
        <dbReference type="Pfam" id="PF00535"/>
    </source>
</evidence>
<dbReference type="InterPro" id="IPR001173">
    <property type="entry name" value="Glyco_trans_2-like"/>
</dbReference>
<evidence type="ECO:0000256" key="5">
    <source>
        <dbReference type="ARBA" id="ARBA00022989"/>
    </source>
</evidence>
<dbReference type="EC" id="2.4.-.-" evidence="9"/>
<dbReference type="SUPFAM" id="SSF53448">
    <property type="entry name" value="Nucleotide-diphospho-sugar transferases"/>
    <property type="match status" value="1"/>
</dbReference>
<gene>
    <name evidence="9" type="ORF">ACFQRG_03595</name>
</gene>
<dbReference type="Gene3D" id="3.90.550.10">
    <property type="entry name" value="Spore Coat Polysaccharide Biosynthesis Protein SpsA, Chain A"/>
    <property type="match status" value="1"/>
</dbReference>
<dbReference type="PANTHER" id="PTHR48090">
    <property type="entry name" value="UNDECAPRENYL-PHOSPHATE 4-DEOXY-4-FORMAMIDO-L-ARABINOSE TRANSFERASE-RELATED"/>
    <property type="match status" value="1"/>
</dbReference>
<feature type="transmembrane region" description="Helical" evidence="7">
    <location>
        <begin position="238"/>
        <end position="259"/>
    </location>
</feature>
<evidence type="ECO:0000313" key="10">
    <source>
        <dbReference type="Proteomes" id="UP001596505"/>
    </source>
</evidence>
<feature type="transmembrane region" description="Helical" evidence="7">
    <location>
        <begin position="271"/>
        <end position="295"/>
    </location>
</feature>
<comment type="subcellular location">
    <subcellularLocation>
        <location evidence="1">Membrane</location>
        <topology evidence="1">Multi-pass membrane protein</topology>
    </subcellularLocation>
</comment>
<sequence length="335" mass="38018">MKYPILTIVVPCFNEEEVFKETAKQLSSVLKNLEEQTFIDSKSKILFVDDGSSDGTWSLIEEESSLNDYVTGIKLSRNVGHQNALLAGLETAKNMSDCVISIDADLQDDISVIKDFIVKYHEGYDIVYGVRKRRETDTFFKRSTARGFYRLMRKMGIHLIPDHADFRLMSKRALDELSHYQEANLFLRGIVPLIGFKSAKVMYDRKERFAGTSKYPLKKMLSFAFDGITSFSVTPIRLVTLIGAFSSLLSICAAGYAFIQELLGHTESGWTSLMISIWLIGGLQLMGIGLIGEYIGKIFNETKRRPKYAIETDLYSHEKASLPHQKQGVFEVEKW</sequence>
<keyword evidence="6 7" id="KW-0472">Membrane</keyword>
<evidence type="ECO:0000256" key="7">
    <source>
        <dbReference type="SAM" id="Phobius"/>
    </source>
</evidence>
<dbReference type="RefSeq" id="WP_380963686.1">
    <property type="nucleotide sequence ID" value="NZ_JBHTCO010000004.1"/>
</dbReference>